<evidence type="ECO:0000259" key="3">
    <source>
        <dbReference type="Pfam" id="PF03816"/>
    </source>
</evidence>
<evidence type="ECO:0000256" key="1">
    <source>
        <dbReference type="ARBA" id="ARBA00006068"/>
    </source>
</evidence>
<feature type="region of interest" description="Disordered" evidence="2">
    <location>
        <begin position="1"/>
        <end position="26"/>
    </location>
</feature>
<protein>
    <recommendedName>
        <fullName evidence="3">Cell envelope-related transcriptional attenuator domain-containing protein</fullName>
    </recommendedName>
</protein>
<dbReference type="AlphaFoldDB" id="A0A430B4B5"/>
<dbReference type="PANTHER" id="PTHR33392:SF3">
    <property type="entry name" value="POLYISOPRENYL-TEICHOIC ACID--PEPTIDOGLYCAN TEICHOIC ACID TRANSFERASE TAGT"/>
    <property type="match status" value="1"/>
</dbReference>
<dbReference type="EMBL" id="NGKA01000002">
    <property type="protein sequence ID" value="RSU15081.1"/>
    <property type="molecule type" value="Genomic_DNA"/>
</dbReference>
<dbReference type="OrthoDB" id="27330at2"/>
<dbReference type="Proteomes" id="UP000287605">
    <property type="component" value="Unassembled WGS sequence"/>
</dbReference>
<gene>
    <name evidence="4" type="ORF">CBF29_01725</name>
</gene>
<feature type="domain" description="Cell envelope-related transcriptional attenuator" evidence="3">
    <location>
        <begin position="108"/>
        <end position="257"/>
    </location>
</feature>
<name>A0A430B4B5_9ENTE</name>
<evidence type="ECO:0000256" key="2">
    <source>
        <dbReference type="SAM" id="MobiDB-lite"/>
    </source>
</evidence>
<feature type="compositionally biased region" description="Basic and acidic residues" evidence="2">
    <location>
        <begin position="1"/>
        <end position="10"/>
    </location>
</feature>
<sequence length="387" mass="43723">MNSRKINDRKMNHHRNRTRSERHLKPKKKSLLRRGIQFFTILILLGALAGIAYGGKLYFDAENLMDKAYKPRKNAVDMNETIVADADPFSILVMGIDDNEERQLGTARTDTLLLVTVNPKTEVVNTLSIPRDTFTYLETENFTGYSKINAAYTYNQEDGAIDAVENLLSIPINFYATLDFQAFEKIVDALGGVEVDVPVAISEANADVTKMIELEPGLQTLNGEEALAFARTRKIDNDIKRGERQQLVIQAVIKKALSLGSIASYPDVINSLSDHLWTDMNSSTMMTLAKSSLSKNYEFNSFVFSWMSFNYSYTGESMVGIYQDSLEYISHKLKVSLGLEAEDERDAPGYEFQSDEVTVSDKTYPLYEDGVQSDDFVNEQVYDPVYW</sequence>
<accession>A0A430B4B5</accession>
<organism evidence="4 5">
    <name type="scientific">Vagococcus elongatus</name>
    <dbReference type="NCBI Taxonomy" id="180344"/>
    <lineage>
        <taxon>Bacteria</taxon>
        <taxon>Bacillati</taxon>
        <taxon>Bacillota</taxon>
        <taxon>Bacilli</taxon>
        <taxon>Lactobacillales</taxon>
        <taxon>Enterococcaceae</taxon>
        <taxon>Vagococcus</taxon>
    </lineage>
</organism>
<dbReference type="Pfam" id="PF03816">
    <property type="entry name" value="LytR_cpsA_psr"/>
    <property type="match status" value="1"/>
</dbReference>
<reference evidence="4 5" key="1">
    <citation type="submission" date="2017-05" db="EMBL/GenBank/DDBJ databases">
        <title>Vagococcus spp. assemblies.</title>
        <authorList>
            <person name="Gulvik C.A."/>
        </authorList>
    </citation>
    <scope>NUCLEOTIDE SEQUENCE [LARGE SCALE GENOMIC DNA]</scope>
    <source>
        <strain evidence="4 5">CCUG 51432</strain>
    </source>
</reference>
<proteinExistence type="inferred from homology"/>
<keyword evidence="5" id="KW-1185">Reference proteome</keyword>
<dbReference type="InterPro" id="IPR050922">
    <property type="entry name" value="LytR/CpsA/Psr_CW_biosynth"/>
</dbReference>
<dbReference type="NCBIfam" id="TIGR00350">
    <property type="entry name" value="lytR_cpsA_psr"/>
    <property type="match status" value="1"/>
</dbReference>
<dbReference type="PANTHER" id="PTHR33392">
    <property type="entry name" value="POLYISOPRENYL-TEICHOIC ACID--PEPTIDOGLYCAN TEICHOIC ACID TRANSFERASE TAGU"/>
    <property type="match status" value="1"/>
</dbReference>
<evidence type="ECO:0000313" key="5">
    <source>
        <dbReference type="Proteomes" id="UP000287605"/>
    </source>
</evidence>
<dbReference type="InterPro" id="IPR004474">
    <property type="entry name" value="LytR_CpsA_psr"/>
</dbReference>
<dbReference type="RefSeq" id="WP_126806650.1">
    <property type="nucleotide sequence ID" value="NZ_NGKA01000002.1"/>
</dbReference>
<dbReference type="Gene3D" id="3.40.630.190">
    <property type="entry name" value="LCP protein"/>
    <property type="match status" value="1"/>
</dbReference>
<evidence type="ECO:0000313" key="4">
    <source>
        <dbReference type="EMBL" id="RSU15081.1"/>
    </source>
</evidence>
<comment type="similarity">
    <text evidence="1">Belongs to the LytR/CpsA/Psr (LCP) family.</text>
</comment>
<comment type="caution">
    <text evidence="4">The sequence shown here is derived from an EMBL/GenBank/DDBJ whole genome shotgun (WGS) entry which is preliminary data.</text>
</comment>